<name>A0A1Y3U0F9_9ACTN</name>
<comment type="caution">
    <text evidence="3">The sequence shown here is derived from an EMBL/GenBank/DDBJ whole genome shotgun (WGS) entry which is preliminary data.</text>
</comment>
<sequence>MNQTVLGILQEFDLDTYRPIVPRSLNLGNALPPRAGNLVKVVTGMRRSGKSYRLFQEMDALLEAGVPAEAICYFNFEDNRISPATPQTGDAVLEAFRYLAQQAGANLDGIYLFFDELQEMKQWGSWLRRIVDTTKATIYISGSSSKMLSTEISTEFRGRAIDFELLPFSFRERLTMTPDGAELLKGPHFSPRLGARMQAMFDEYLTRGGFPAAQGLPTSQAIALLQSYVQRVVTRDVVERHDIARPRVAAALARRLMGLNGKQISLRKIENDLRSAGIATGRAYLADLLAYFEEAYLVFQVKEFSLSLSEKSTTRPKIYAVDPGIALASSRAGACERGQRLEDAVYLELRRRHPSMRDGGISMLHTKQHGYEIDFVVGDALEQEAFRLIQVTESMEDEKTAQRELRALWEALDETGLEEGLLLVGSGHETIYENNGRRIVQASAWKWLLDDSETGM</sequence>
<reference evidence="4" key="1">
    <citation type="submission" date="2017-04" db="EMBL/GenBank/DDBJ databases">
        <title>Function of individual gut microbiota members based on whole genome sequencing of pure cultures obtained from chicken caecum.</title>
        <authorList>
            <person name="Medvecky M."/>
            <person name="Cejkova D."/>
            <person name="Polansky O."/>
            <person name="Karasova D."/>
            <person name="Kubasova T."/>
            <person name="Cizek A."/>
            <person name="Rychlik I."/>
        </authorList>
    </citation>
    <scope>NUCLEOTIDE SEQUENCE [LARGE SCALE GENOMIC DNA]</scope>
    <source>
        <strain evidence="4">An70</strain>
    </source>
</reference>
<accession>A0A1Y3U0F9</accession>
<proteinExistence type="predicted"/>
<feature type="domain" description="DUF4143" evidence="2">
    <location>
        <begin position="235"/>
        <end position="379"/>
    </location>
</feature>
<dbReference type="Proteomes" id="UP000196560">
    <property type="component" value="Unassembled WGS sequence"/>
</dbReference>
<protein>
    <recommendedName>
        <fullName evidence="5">AAA family ATPase</fullName>
    </recommendedName>
</protein>
<dbReference type="Gene3D" id="3.40.50.300">
    <property type="entry name" value="P-loop containing nucleotide triphosphate hydrolases"/>
    <property type="match status" value="1"/>
</dbReference>
<dbReference type="PANTHER" id="PTHR33295">
    <property type="entry name" value="ATPASE"/>
    <property type="match status" value="1"/>
</dbReference>
<evidence type="ECO:0000313" key="4">
    <source>
        <dbReference type="Proteomes" id="UP000196560"/>
    </source>
</evidence>
<evidence type="ECO:0000259" key="2">
    <source>
        <dbReference type="Pfam" id="PF13635"/>
    </source>
</evidence>
<dbReference type="InterPro" id="IPR025420">
    <property type="entry name" value="DUF4143"/>
</dbReference>
<dbReference type="InterPro" id="IPR027417">
    <property type="entry name" value="P-loop_NTPase"/>
</dbReference>
<dbReference type="PANTHER" id="PTHR33295:SF8">
    <property type="entry name" value="AAA+ ATPASE DOMAIN-CONTAINING PROTEIN"/>
    <property type="match status" value="1"/>
</dbReference>
<evidence type="ECO:0000259" key="1">
    <source>
        <dbReference type="Pfam" id="PF13173"/>
    </source>
</evidence>
<dbReference type="RefSeq" id="WP_087186666.1">
    <property type="nucleotide sequence ID" value="NZ_NFHO01000008.1"/>
</dbReference>
<dbReference type="AlphaFoldDB" id="A0A1Y3U0F9"/>
<keyword evidence="4" id="KW-1185">Reference proteome</keyword>
<dbReference type="Pfam" id="PF13635">
    <property type="entry name" value="DUF4143"/>
    <property type="match status" value="1"/>
</dbReference>
<dbReference type="InterPro" id="IPR041682">
    <property type="entry name" value="AAA_14"/>
</dbReference>
<dbReference type="SUPFAM" id="SSF52540">
    <property type="entry name" value="P-loop containing nucleoside triphosphate hydrolases"/>
    <property type="match status" value="1"/>
</dbReference>
<gene>
    <name evidence="3" type="ORF">B5G21_07390</name>
</gene>
<dbReference type="STRING" id="1118060.GCA_000311845_01854"/>
<dbReference type="EMBL" id="NFHO01000008">
    <property type="protein sequence ID" value="OUN42284.1"/>
    <property type="molecule type" value="Genomic_DNA"/>
</dbReference>
<feature type="domain" description="AAA" evidence="1">
    <location>
        <begin position="39"/>
        <end position="173"/>
    </location>
</feature>
<evidence type="ECO:0008006" key="5">
    <source>
        <dbReference type="Google" id="ProtNLM"/>
    </source>
</evidence>
<organism evidence="3 4">
    <name type="scientific">Enorma massiliensis</name>
    <dbReference type="NCBI Taxonomy" id="1472761"/>
    <lineage>
        <taxon>Bacteria</taxon>
        <taxon>Bacillati</taxon>
        <taxon>Actinomycetota</taxon>
        <taxon>Coriobacteriia</taxon>
        <taxon>Coriobacteriales</taxon>
        <taxon>Coriobacteriaceae</taxon>
        <taxon>Enorma</taxon>
    </lineage>
</organism>
<evidence type="ECO:0000313" key="3">
    <source>
        <dbReference type="EMBL" id="OUN42284.1"/>
    </source>
</evidence>
<dbReference type="Pfam" id="PF13173">
    <property type="entry name" value="AAA_14"/>
    <property type="match status" value="1"/>
</dbReference>